<evidence type="ECO:0000256" key="12">
    <source>
        <dbReference type="SAM" id="MobiDB-lite"/>
    </source>
</evidence>
<evidence type="ECO:0000256" key="3">
    <source>
        <dbReference type="ARBA" id="ARBA00007658"/>
    </source>
</evidence>
<protein>
    <recommendedName>
        <fullName evidence="11">alpha-1,2-Mannosidase</fullName>
        <ecNumber evidence="11">3.2.1.-</ecNumber>
    </recommendedName>
</protein>
<dbReference type="InterPro" id="IPR001382">
    <property type="entry name" value="Glyco_hydro_47"/>
</dbReference>
<dbReference type="InterPro" id="IPR036026">
    <property type="entry name" value="Seven-hairpin_glycosidases"/>
</dbReference>
<evidence type="ECO:0000256" key="4">
    <source>
        <dbReference type="ARBA" id="ARBA00022723"/>
    </source>
</evidence>
<evidence type="ECO:0000313" key="14">
    <source>
        <dbReference type="Proteomes" id="UP000738325"/>
    </source>
</evidence>
<evidence type="ECO:0000256" key="7">
    <source>
        <dbReference type="ARBA" id="ARBA00023157"/>
    </source>
</evidence>
<reference evidence="13" key="1">
    <citation type="journal article" date="2020" name="Fungal Divers.">
        <title>Resolving the Mortierellaceae phylogeny through synthesis of multi-gene phylogenetics and phylogenomics.</title>
        <authorList>
            <person name="Vandepol N."/>
            <person name="Liber J."/>
            <person name="Desiro A."/>
            <person name="Na H."/>
            <person name="Kennedy M."/>
            <person name="Barry K."/>
            <person name="Grigoriev I.V."/>
            <person name="Miller A.N."/>
            <person name="O'Donnell K."/>
            <person name="Stajich J.E."/>
            <person name="Bonito G."/>
        </authorList>
    </citation>
    <scope>NUCLEOTIDE SEQUENCE</scope>
    <source>
        <strain evidence="13">REB-010B</strain>
    </source>
</reference>
<evidence type="ECO:0000256" key="9">
    <source>
        <dbReference type="ARBA" id="ARBA00048605"/>
    </source>
</evidence>
<gene>
    <name evidence="13" type="primary">MAN1B1</name>
    <name evidence="13" type="ORF">BGZ99_004035</name>
</gene>
<keyword evidence="5 11" id="KW-0378">Hydrolase</keyword>
<dbReference type="Pfam" id="PF01532">
    <property type="entry name" value="Glyco_hydro_47"/>
    <property type="match status" value="1"/>
</dbReference>
<evidence type="ECO:0000256" key="8">
    <source>
        <dbReference type="ARBA" id="ARBA00047669"/>
    </source>
</evidence>
<keyword evidence="11" id="KW-0326">Glycosidase</keyword>
<organism evidence="13 14">
    <name type="scientific">Dissophora globulifera</name>
    <dbReference type="NCBI Taxonomy" id="979702"/>
    <lineage>
        <taxon>Eukaryota</taxon>
        <taxon>Fungi</taxon>
        <taxon>Fungi incertae sedis</taxon>
        <taxon>Mucoromycota</taxon>
        <taxon>Mortierellomycotina</taxon>
        <taxon>Mortierellomycetes</taxon>
        <taxon>Mortierellales</taxon>
        <taxon>Mortierellaceae</taxon>
        <taxon>Dissophora</taxon>
    </lineage>
</organism>
<dbReference type="GO" id="GO:0005975">
    <property type="term" value="P:carbohydrate metabolic process"/>
    <property type="evidence" value="ECO:0007669"/>
    <property type="project" value="InterPro"/>
</dbReference>
<comment type="pathway">
    <text evidence="2">Protein modification; protein glycosylation.</text>
</comment>
<dbReference type="InterPro" id="IPR012341">
    <property type="entry name" value="6hp_glycosidase-like_sf"/>
</dbReference>
<name>A0A9P6RLK0_9FUNG</name>
<keyword evidence="4 10" id="KW-0479">Metal-binding</keyword>
<sequence length="244" mass="27715">ITGKNEREHTPGSDFIINDRDGHNWLRPETLESLFYMWRFTGDEKYRDWGWKIFEAIEKYSKVSSGGYSSIHDIRRKDSIAFSDKMETFFLAESLKYLFLLFGPTDVFPLDKYVFNTEAHPFPIFVPPKDLIQRARDNRAREEEFERAALEAEARAAEMIERSGEQGKAAASPPGPSEEQLAAADGVDQALERLAVEEEEGGADEVEIEFEEPAEEGFVANSSGEEDARDEEEDQEEDDGKGAE</sequence>
<evidence type="ECO:0000313" key="13">
    <source>
        <dbReference type="EMBL" id="KAG0321247.1"/>
    </source>
</evidence>
<feature type="non-terminal residue" evidence="13">
    <location>
        <position position="1"/>
    </location>
</feature>
<dbReference type="SUPFAM" id="SSF48225">
    <property type="entry name" value="Seven-hairpin glycosidases"/>
    <property type="match status" value="1"/>
</dbReference>
<dbReference type="Proteomes" id="UP000738325">
    <property type="component" value="Unassembled WGS sequence"/>
</dbReference>
<evidence type="ECO:0000256" key="5">
    <source>
        <dbReference type="ARBA" id="ARBA00022801"/>
    </source>
</evidence>
<keyword evidence="7" id="KW-1015">Disulfide bond</keyword>
<dbReference type="Gene3D" id="1.50.10.10">
    <property type="match status" value="1"/>
</dbReference>
<evidence type="ECO:0000256" key="6">
    <source>
        <dbReference type="ARBA" id="ARBA00022837"/>
    </source>
</evidence>
<comment type="catalytic activity">
    <reaction evidence="8">
        <text>N(4)-(alpha-D-Man-(1-&gt;2)-alpha-D-Man-(1-&gt;2)-alpha-D-Man-(1-&gt;3)-[alpha-D-Man-(1-&gt;3)-[alpha-D-Man-(1-&gt;2)-alpha-D-Man-(1-&gt;6)]-alpha-D-Man-(1-&gt;6)]-beta-D-Man-(1-&gt;4)-beta-D-GlcNAc-(1-&gt;4)-beta-D-GlcNAc)-L-asparaginyl-[protein] (N-glucan mannose isomer 8A1,2,3B1,3) + 3 H2O = N(4)-(alpha-D-Man-(1-&gt;3)-[alpha-D-Man-(1-&gt;3)-[alpha-D-Man-(1-&gt;6)]-alpha-D-Man-(1-&gt;6)]-beta-D-Man-(1-&gt;4)-beta-D-GlcNAc-(1-&gt;4)-beta-D-GlcNAc)-L-asparaginyl-[protein] (N-glucan mannose isomer 5A1,2) + 3 beta-D-mannose</text>
        <dbReference type="Rhea" id="RHEA:56028"/>
        <dbReference type="Rhea" id="RHEA-COMP:14358"/>
        <dbReference type="Rhea" id="RHEA-COMP:14367"/>
        <dbReference type="ChEBI" id="CHEBI:15377"/>
        <dbReference type="ChEBI" id="CHEBI:28563"/>
        <dbReference type="ChEBI" id="CHEBI:59087"/>
        <dbReference type="ChEBI" id="CHEBI:60628"/>
        <dbReference type="EC" id="3.2.1.113"/>
    </reaction>
</comment>
<evidence type="ECO:0000256" key="10">
    <source>
        <dbReference type="PIRSR" id="PIRSR601382-2"/>
    </source>
</evidence>
<dbReference type="GO" id="GO:0036503">
    <property type="term" value="P:ERAD pathway"/>
    <property type="evidence" value="ECO:0007669"/>
    <property type="project" value="UniProtKB-ARBA"/>
</dbReference>
<keyword evidence="14" id="KW-1185">Reference proteome</keyword>
<keyword evidence="6 10" id="KW-0106">Calcium</keyword>
<dbReference type="PANTHER" id="PTHR11742">
    <property type="entry name" value="MANNOSYL-OLIGOSACCHARIDE ALPHA-1,2-MANNOSIDASE-RELATED"/>
    <property type="match status" value="1"/>
</dbReference>
<comment type="similarity">
    <text evidence="3 11">Belongs to the glycosyl hydrolase 47 family.</text>
</comment>
<feature type="binding site" evidence="10">
    <location>
        <position position="117"/>
    </location>
    <ligand>
        <name>Ca(2+)</name>
        <dbReference type="ChEBI" id="CHEBI:29108"/>
    </ligand>
</feature>
<accession>A0A9P6RLK0</accession>
<feature type="compositionally biased region" description="Acidic residues" evidence="12">
    <location>
        <begin position="197"/>
        <end position="215"/>
    </location>
</feature>
<feature type="region of interest" description="Disordered" evidence="12">
    <location>
        <begin position="159"/>
        <end position="244"/>
    </location>
</feature>
<dbReference type="OrthoDB" id="8118055at2759"/>
<comment type="cofactor">
    <cofactor evidence="1 10">
        <name>Ca(2+)</name>
        <dbReference type="ChEBI" id="CHEBI:29108"/>
    </cofactor>
</comment>
<dbReference type="InterPro" id="IPR050749">
    <property type="entry name" value="Glycosyl_Hydrolase_47"/>
</dbReference>
<comment type="catalytic activity">
    <reaction evidence="9">
        <text>N(4)-(alpha-D-Man-(1-&gt;2)-alpha-D-Man-(1-&gt;2)-alpha-D-Man-(1-&gt;3)-[alpha-D-Man-(1-&gt;2)-alpha-D-Man-(1-&gt;3)-[alpha-D-Man-(1-&gt;2)-alpha-D-Man-(1-&gt;6)]-alpha-D-Man-(1-&gt;6)]-beta-D-Man-(1-&gt;4)-beta-D-GlcNAc-(1-&gt;4)-beta-D-GlcNAc)-L-asparaginyl-[protein] (N-glucan mannose isomer 9A1,2,3B1,2,3) + 4 H2O = N(4)-(alpha-D-Man-(1-&gt;3)-[alpha-D-Man-(1-&gt;3)-[alpha-D-Man-(1-&gt;6)]-alpha-D-Man-(1-&gt;6)]-beta-D-Man-(1-&gt;4)-beta-D-GlcNAc-(1-&gt;4)-beta-D-GlcNAc)-L-asparaginyl-[protein] (N-glucan mannose isomer 5A1,2) + 4 beta-D-mannose</text>
        <dbReference type="Rhea" id="RHEA:56008"/>
        <dbReference type="Rhea" id="RHEA-COMP:14356"/>
        <dbReference type="Rhea" id="RHEA-COMP:14367"/>
        <dbReference type="ChEBI" id="CHEBI:15377"/>
        <dbReference type="ChEBI" id="CHEBI:28563"/>
        <dbReference type="ChEBI" id="CHEBI:59087"/>
        <dbReference type="ChEBI" id="CHEBI:139493"/>
        <dbReference type="EC" id="3.2.1.113"/>
    </reaction>
</comment>
<dbReference type="PRINTS" id="PR00747">
    <property type="entry name" value="GLYHDRLASE47"/>
</dbReference>
<dbReference type="GO" id="GO:0005509">
    <property type="term" value="F:calcium ion binding"/>
    <property type="evidence" value="ECO:0007669"/>
    <property type="project" value="InterPro"/>
</dbReference>
<dbReference type="GO" id="GO:0004571">
    <property type="term" value="F:mannosyl-oligosaccharide 1,2-alpha-mannosidase activity"/>
    <property type="evidence" value="ECO:0007669"/>
    <property type="project" value="UniProtKB-EC"/>
</dbReference>
<feature type="compositionally biased region" description="Acidic residues" evidence="12">
    <location>
        <begin position="224"/>
        <end position="244"/>
    </location>
</feature>
<dbReference type="EMBL" id="JAAAIP010000251">
    <property type="protein sequence ID" value="KAG0321247.1"/>
    <property type="molecule type" value="Genomic_DNA"/>
</dbReference>
<comment type="caution">
    <text evidence="13">The sequence shown here is derived from an EMBL/GenBank/DDBJ whole genome shotgun (WGS) entry which is preliminary data.</text>
</comment>
<dbReference type="EC" id="3.2.1.-" evidence="11"/>
<evidence type="ECO:0000256" key="1">
    <source>
        <dbReference type="ARBA" id="ARBA00001913"/>
    </source>
</evidence>
<dbReference type="AlphaFoldDB" id="A0A9P6RLK0"/>
<dbReference type="GO" id="GO:0016020">
    <property type="term" value="C:membrane"/>
    <property type="evidence" value="ECO:0007669"/>
    <property type="project" value="InterPro"/>
</dbReference>
<dbReference type="GO" id="GO:0005783">
    <property type="term" value="C:endoplasmic reticulum"/>
    <property type="evidence" value="ECO:0007669"/>
    <property type="project" value="TreeGrafter"/>
</dbReference>
<proteinExistence type="inferred from homology"/>
<evidence type="ECO:0000256" key="11">
    <source>
        <dbReference type="RuleBase" id="RU361193"/>
    </source>
</evidence>
<evidence type="ECO:0000256" key="2">
    <source>
        <dbReference type="ARBA" id="ARBA00004922"/>
    </source>
</evidence>
<dbReference type="PANTHER" id="PTHR11742:SF55">
    <property type="entry name" value="ENDOPLASMIC RETICULUM MANNOSYL-OLIGOSACCHARIDE 1,2-ALPHA-MANNOSIDASE"/>
    <property type="match status" value="1"/>
</dbReference>